<gene>
    <name evidence="1" type="ORF">MRATA1EN1_LOCUS11565</name>
</gene>
<accession>A0ABN8YQA1</accession>
<keyword evidence="2" id="KW-1185">Reference proteome</keyword>
<name>A0ABN8YQA1_RANTA</name>
<reference evidence="1" key="1">
    <citation type="submission" date="2023-04" db="EMBL/GenBank/DDBJ databases">
        <authorList>
            <consortium name="ELIXIR-Norway"/>
        </authorList>
    </citation>
    <scope>NUCLEOTIDE SEQUENCE [LARGE SCALE GENOMIC DNA]</scope>
</reference>
<evidence type="ECO:0000313" key="1">
    <source>
        <dbReference type="EMBL" id="CAI9162603.1"/>
    </source>
</evidence>
<organism evidence="1 2">
    <name type="scientific">Rangifer tarandus platyrhynchus</name>
    <name type="common">Svalbard reindeer</name>
    <dbReference type="NCBI Taxonomy" id="3082113"/>
    <lineage>
        <taxon>Eukaryota</taxon>
        <taxon>Metazoa</taxon>
        <taxon>Chordata</taxon>
        <taxon>Craniata</taxon>
        <taxon>Vertebrata</taxon>
        <taxon>Euteleostomi</taxon>
        <taxon>Mammalia</taxon>
        <taxon>Eutheria</taxon>
        <taxon>Laurasiatheria</taxon>
        <taxon>Artiodactyla</taxon>
        <taxon>Ruminantia</taxon>
        <taxon>Pecora</taxon>
        <taxon>Cervidae</taxon>
        <taxon>Odocoileinae</taxon>
        <taxon>Rangifer</taxon>
    </lineage>
</organism>
<evidence type="ECO:0000313" key="2">
    <source>
        <dbReference type="Proteomes" id="UP001176941"/>
    </source>
</evidence>
<sequence>MDSPQNGCYRRLCPQDELQLPPASLGDSPRSAGSSASGYCQTAASALILEQVRFLCAPFKSGDSISHSSLGLPKVSPIGLQRQMFWGLIFLAQDRWPGEADVGLRPFPPWGEAL</sequence>
<protein>
    <submittedName>
        <fullName evidence="1">Uncharacterized protein</fullName>
    </submittedName>
</protein>
<dbReference type="EMBL" id="OX459957">
    <property type="protein sequence ID" value="CAI9162603.1"/>
    <property type="molecule type" value="Genomic_DNA"/>
</dbReference>
<dbReference type="Proteomes" id="UP001176941">
    <property type="component" value="Chromosome 21"/>
</dbReference>
<proteinExistence type="predicted"/>